<evidence type="ECO:0000313" key="2">
    <source>
        <dbReference type="Proteomes" id="UP000295192"/>
    </source>
</evidence>
<comment type="caution">
    <text evidence="1">The sequence shown here is derived from an EMBL/GenBank/DDBJ whole genome shotgun (WGS) entry which is preliminary data.</text>
</comment>
<proteinExistence type="predicted"/>
<dbReference type="Proteomes" id="UP000295192">
    <property type="component" value="Unassembled WGS sequence"/>
</dbReference>
<sequence>MAQGSDLNFKGRKTSEKILENVHIFANDPSLAFFRIQ</sequence>
<reference evidence="1 2" key="1">
    <citation type="journal article" date="2019" name="J. Hered.">
        <title>An Improved Genome Assembly for Drosophila navojoa, the Basal Species in the mojavensis Cluster.</title>
        <authorList>
            <person name="Vanderlinde T."/>
            <person name="Dupim E.G."/>
            <person name="Nazario-Yepiz N.O."/>
            <person name="Carvalho A.B."/>
        </authorList>
    </citation>
    <scope>NUCLEOTIDE SEQUENCE [LARGE SCALE GENOMIC DNA]</scope>
    <source>
        <strain evidence="1">Navoj_Jal97</strain>
        <tissue evidence="1">Whole organism</tissue>
    </source>
</reference>
<accession>A0A484AUR6</accession>
<dbReference type="STRING" id="7232.A0A484AUR6"/>
<dbReference type="Pfam" id="PF10167">
    <property type="entry name" value="BORCS8"/>
    <property type="match status" value="1"/>
</dbReference>
<dbReference type="AlphaFoldDB" id="A0A484AUR6"/>
<dbReference type="InterPro" id="IPR019320">
    <property type="entry name" value="BORCS8"/>
</dbReference>
<dbReference type="EMBL" id="LSRL02000643">
    <property type="protein sequence ID" value="TDG40206.1"/>
    <property type="molecule type" value="Genomic_DNA"/>
</dbReference>
<evidence type="ECO:0000313" key="1">
    <source>
        <dbReference type="EMBL" id="TDG40206.1"/>
    </source>
</evidence>
<keyword evidence="2" id="KW-1185">Reference proteome</keyword>
<feature type="non-terminal residue" evidence="1">
    <location>
        <position position="37"/>
    </location>
</feature>
<protein>
    <submittedName>
        <fullName evidence="1">Uncharacterized protein</fullName>
    </submittedName>
</protein>
<organism evidence="1 2">
    <name type="scientific">Drosophila navojoa</name>
    <name type="common">Fruit fly</name>
    <dbReference type="NCBI Taxonomy" id="7232"/>
    <lineage>
        <taxon>Eukaryota</taxon>
        <taxon>Metazoa</taxon>
        <taxon>Ecdysozoa</taxon>
        <taxon>Arthropoda</taxon>
        <taxon>Hexapoda</taxon>
        <taxon>Insecta</taxon>
        <taxon>Pterygota</taxon>
        <taxon>Neoptera</taxon>
        <taxon>Endopterygota</taxon>
        <taxon>Diptera</taxon>
        <taxon>Brachycera</taxon>
        <taxon>Muscomorpha</taxon>
        <taxon>Ephydroidea</taxon>
        <taxon>Drosophilidae</taxon>
        <taxon>Drosophila</taxon>
    </lineage>
</organism>
<gene>
    <name evidence="1" type="ORF">AWZ03_013378</name>
</gene>
<name>A0A484AUR6_DRONA</name>